<dbReference type="AlphaFoldDB" id="A0A9N7U2D1"/>
<organism evidence="1 2">
    <name type="scientific">Pleuronectes platessa</name>
    <name type="common">European plaice</name>
    <dbReference type="NCBI Taxonomy" id="8262"/>
    <lineage>
        <taxon>Eukaryota</taxon>
        <taxon>Metazoa</taxon>
        <taxon>Chordata</taxon>
        <taxon>Craniata</taxon>
        <taxon>Vertebrata</taxon>
        <taxon>Euteleostomi</taxon>
        <taxon>Actinopterygii</taxon>
        <taxon>Neopterygii</taxon>
        <taxon>Teleostei</taxon>
        <taxon>Neoteleostei</taxon>
        <taxon>Acanthomorphata</taxon>
        <taxon>Carangaria</taxon>
        <taxon>Pleuronectiformes</taxon>
        <taxon>Pleuronectoidei</taxon>
        <taxon>Pleuronectidae</taxon>
        <taxon>Pleuronectes</taxon>
    </lineage>
</organism>
<protein>
    <submittedName>
        <fullName evidence="1">Uncharacterized protein</fullName>
    </submittedName>
</protein>
<accession>A0A9N7U2D1</accession>
<keyword evidence="2" id="KW-1185">Reference proteome</keyword>
<proteinExistence type="predicted"/>
<gene>
    <name evidence="1" type="ORF">PLEPLA_LOCUS11316</name>
</gene>
<reference evidence="1" key="1">
    <citation type="submission" date="2020-03" db="EMBL/GenBank/DDBJ databases">
        <authorList>
            <person name="Weist P."/>
        </authorList>
    </citation>
    <scope>NUCLEOTIDE SEQUENCE</scope>
</reference>
<dbReference type="EMBL" id="CADEAL010000653">
    <property type="protein sequence ID" value="CAB1423396.1"/>
    <property type="molecule type" value="Genomic_DNA"/>
</dbReference>
<name>A0A9N7U2D1_PLEPL</name>
<dbReference type="Proteomes" id="UP001153269">
    <property type="component" value="Unassembled WGS sequence"/>
</dbReference>
<evidence type="ECO:0000313" key="1">
    <source>
        <dbReference type="EMBL" id="CAB1423396.1"/>
    </source>
</evidence>
<sequence>MPDFPAFFPRTDHLLPTCLPRLCPGYYLSLLSSTTSFAYSLRVTFLLCSVATQLTTGPVCQLGNSSAVDFTFSQRHQARYCSDHADDHCEQRLFTLPLLELLKTAVNNKSHYRLVFRLPVLLLGPHHIRDNGGSFLG</sequence>
<evidence type="ECO:0000313" key="2">
    <source>
        <dbReference type="Proteomes" id="UP001153269"/>
    </source>
</evidence>
<comment type="caution">
    <text evidence="1">The sequence shown here is derived from an EMBL/GenBank/DDBJ whole genome shotgun (WGS) entry which is preliminary data.</text>
</comment>